<protein>
    <recommendedName>
        <fullName evidence="10">Dynein light chain roadblock</fullName>
    </recommendedName>
</protein>
<evidence type="ECO:0000256" key="4">
    <source>
        <dbReference type="ARBA" id="ARBA00022490"/>
    </source>
</evidence>
<keyword evidence="13" id="KW-1185">Reference proteome</keyword>
<comment type="similarity">
    <text evidence="2 10">Belongs to the GAMAD family.</text>
</comment>
<keyword evidence="8 10" id="KW-0206">Cytoskeleton</keyword>
<keyword evidence="6 10" id="KW-0243">Dynein</keyword>
<evidence type="ECO:0000256" key="1">
    <source>
        <dbReference type="ARBA" id="ARBA00004245"/>
    </source>
</evidence>
<evidence type="ECO:0000259" key="11">
    <source>
        <dbReference type="SMART" id="SM00960"/>
    </source>
</evidence>
<accession>A0AAD1Y740</accession>
<dbReference type="AlphaFoldDB" id="A0AAD1Y740"/>
<dbReference type="PANTHER" id="PTHR10779">
    <property type="entry name" value="DYNEIN LIGHT CHAIN ROADBLOCK"/>
    <property type="match status" value="1"/>
</dbReference>
<evidence type="ECO:0000256" key="5">
    <source>
        <dbReference type="ARBA" id="ARBA00022701"/>
    </source>
</evidence>
<evidence type="ECO:0000256" key="9">
    <source>
        <dbReference type="ARBA" id="ARBA00025362"/>
    </source>
</evidence>
<evidence type="ECO:0000256" key="6">
    <source>
        <dbReference type="ARBA" id="ARBA00023017"/>
    </source>
</evidence>
<dbReference type="Pfam" id="PF03259">
    <property type="entry name" value="Robl_LC7"/>
    <property type="match status" value="1"/>
</dbReference>
<evidence type="ECO:0000313" key="12">
    <source>
        <dbReference type="EMBL" id="CAI2385842.1"/>
    </source>
</evidence>
<keyword evidence="7 10" id="KW-0505">Motor protein</keyword>
<dbReference type="InterPro" id="IPR016561">
    <property type="entry name" value="DYNLRB1/2"/>
</dbReference>
<comment type="subcellular location">
    <subcellularLocation>
        <location evidence="1 10">Cytoplasm</location>
        <location evidence="1 10">Cytoskeleton</location>
    </subcellularLocation>
</comment>
<dbReference type="GO" id="GO:0007018">
    <property type="term" value="P:microtubule-based movement"/>
    <property type="evidence" value="ECO:0007669"/>
    <property type="project" value="UniProtKB-UniRule"/>
</dbReference>
<feature type="domain" description="Roadblock/LAMTOR2" evidence="11">
    <location>
        <begin position="4"/>
        <end position="93"/>
    </location>
</feature>
<dbReference type="PIRSF" id="PIRSF009998">
    <property type="entry name" value="DLC7"/>
    <property type="match status" value="1"/>
</dbReference>
<organism evidence="12 13">
    <name type="scientific">Euplotes crassus</name>
    <dbReference type="NCBI Taxonomy" id="5936"/>
    <lineage>
        <taxon>Eukaryota</taxon>
        <taxon>Sar</taxon>
        <taxon>Alveolata</taxon>
        <taxon>Ciliophora</taxon>
        <taxon>Intramacronucleata</taxon>
        <taxon>Spirotrichea</taxon>
        <taxon>Hypotrichia</taxon>
        <taxon>Euplotida</taxon>
        <taxon>Euplotidae</taxon>
        <taxon>Moneuplotes</taxon>
    </lineage>
</organism>
<evidence type="ECO:0000256" key="7">
    <source>
        <dbReference type="ARBA" id="ARBA00023175"/>
    </source>
</evidence>
<keyword evidence="4 10" id="KW-0963">Cytoplasm</keyword>
<dbReference type="Proteomes" id="UP001295684">
    <property type="component" value="Unassembled WGS sequence"/>
</dbReference>
<name>A0AAD1Y740_EUPCR</name>
<keyword evidence="3 10" id="KW-0813">Transport</keyword>
<sequence length="98" mass="11403">MSEVDERIKRIEQHKGVKGIMIVNDQNQFVKCTIPEGPEAIKYGIKLREITNQARDLVRSLDSTNDLTFLRITCTKYEMMIAPDKDYYLIVIQIPNDE</sequence>
<dbReference type="GO" id="GO:0045505">
    <property type="term" value="F:dynein intermediate chain binding"/>
    <property type="evidence" value="ECO:0007669"/>
    <property type="project" value="UniProtKB-UniRule"/>
</dbReference>
<dbReference type="GO" id="GO:0005868">
    <property type="term" value="C:cytoplasmic dynein complex"/>
    <property type="evidence" value="ECO:0007669"/>
    <property type="project" value="UniProtKB-UniRule"/>
</dbReference>
<dbReference type="InterPro" id="IPR004942">
    <property type="entry name" value="Roadblock/LAMTOR2_dom"/>
</dbReference>
<keyword evidence="5 10" id="KW-0493">Microtubule</keyword>
<dbReference type="SUPFAM" id="SSF103196">
    <property type="entry name" value="Roadblock/LC7 domain"/>
    <property type="match status" value="1"/>
</dbReference>
<dbReference type="GO" id="GO:0005737">
    <property type="term" value="C:cytoplasm"/>
    <property type="evidence" value="ECO:0007669"/>
    <property type="project" value="UniProtKB-UniRule"/>
</dbReference>
<dbReference type="EMBL" id="CAMPGE010028302">
    <property type="protein sequence ID" value="CAI2385842.1"/>
    <property type="molecule type" value="Genomic_DNA"/>
</dbReference>
<evidence type="ECO:0000256" key="8">
    <source>
        <dbReference type="ARBA" id="ARBA00023212"/>
    </source>
</evidence>
<dbReference type="FunFam" id="3.30.450.30:FF:000011">
    <property type="entry name" value="Dynein light chain roadblock"/>
    <property type="match status" value="1"/>
</dbReference>
<comment type="caution">
    <text evidence="12">The sequence shown here is derived from an EMBL/GenBank/DDBJ whole genome shotgun (WGS) entry which is preliminary data.</text>
</comment>
<reference evidence="12" key="1">
    <citation type="submission" date="2023-07" db="EMBL/GenBank/DDBJ databases">
        <authorList>
            <consortium name="AG Swart"/>
            <person name="Singh M."/>
            <person name="Singh A."/>
            <person name="Seah K."/>
            <person name="Emmerich C."/>
        </authorList>
    </citation>
    <scope>NUCLEOTIDE SEQUENCE</scope>
    <source>
        <strain evidence="12">DP1</strain>
    </source>
</reference>
<evidence type="ECO:0000256" key="2">
    <source>
        <dbReference type="ARBA" id="ARBA00007191"/>
    </source>
</evidence>
<comment type="function">
    <text evidence="9">Acts as one of several non-catalytic accessory components of the cytoplasmic dynein 1 complex that are thought to be involved in linking dynein to cargos and to adapter proteins that regulate dynein function. Cytoplasmic dynein 1 acts as a motor for the intracellular retrograde motility of vesicles and organelles along microtubules.</text>
</comment>
<dbReference type="Gene3D" id="3.30.450.30">
    <property type="entry name" value="Dynein light chain 2a, cytoplasmic"/>
    <property type="match status" value="1"/>
</dbReference>
<evidence type="ECO:0000313" key="13">
    <source>
        <dbReference type="Proteomes" id="UP001295684"/>
    </source>
</evidence>
<dbReference type="SMART" id="SM00960">
    <property type="entry name" value="Robl_LC7"/>
    <property type="match status" value="1"/>
</dbReference>
<evidence type="ECO:0000256" key="10">
    <source>
        <dbReference type="PIRNR" id="PIRNR009998"/>
    </source>
</evidence>
<dbReference type="GO" id="GO:0005874">
    <property type="term" value="C:microtubule"/>
    <property type="evidence" value="ECO:0007669"/>
    <property type="project" value="UniProtKB-UniRule"/>
</dbReference>
<gene>
    <name evidence="12" type="ORF">ECRASSUSDP1_LOCUS27429</name>
</gene>
<proteinExistence type="inferred from homology"/>
<evidence type="ECO:0000256" key="3">
    <source>
        <dbReference type="ARBA" id="ARBA00022448"/>
    </source>
</evidence>